<proteinExistence type="inferred from homology"/>
<feature type="region of interest" description="Disordered" evidence="9">
    <location>
        <begin position="862"/>
        <end position="950"/>
    </location>
</feature>
<dbReference type="PIRSF" id="PIRSF037092">
    <property type="entry name" value="AP3_complex_delta"/>
    <property type="match status" value="1"/>
</dbReference>
<evidence type="ECO:0000256" key="9">
    <source>
        <dbReference type="SAM" id="MobiDB-lite"/>
    </source>
</evidence>
<dbReference type="InterPro" id="IPR016024">
    <property type="entry name" value="ARM-type_fold"/>
</dbReference>
<evidence type="ECO:0000256" key="1">
    <source>
        <dbReference type="ARBA" id="ARBA00004308"/>
    </source>
</evidence>
<feature type="compositionally biased region" description="Basic residues" evidence="9">
    <location>
        <begin position="934"/>
        <end position="950"/>
    </location>
</feature>
<dbReference type="STRING" id="763406.A0A1E3NT42"/>
<sequence>MDMRERLRPFGISFEKSLEDLIKGIRSTSSDPEKAALFLDKAIQECKAELKTSDLELKSTAILKLAYLEMYGFDMSWCSFNILEVMSSPKFQHKRIGYLAAIQILQRQNNDDALMLMTNLLKKDLNSVHYIETSLAISGIAAVVSKDLALDIVDDMAKMLSHSKPLIRKKAVLAMFKIFLKNPEALRAYYDRIVDKLEDPDGSVVSATVNVICELAHTNPANYIDLAPRLYAMLKESNNNWMVIRLLKLFSSLSLTEPRLKNKLLPEIKSLMISTKALSLTYECINAILNGNMLSSDDIETAHLIVEKLLIFFESNDQNLKYVGLLAFIKTCKIHQKLIKKHDKIILTSIYDNDLTIRETSLDIVNSLVSEQNIVAIVTRLTVQLLPYKEQQEHLDEINRKLLSMENEREGEEDEEDGEYENSSYNLIGSSQQPIVVSDKYKFLLINKIIEICSMNNYENIPNFKWYLGVLHDILKLNVDNKISNVDSIISQQLVDIGVRVPSVRPKLVDMCLELCQIPWNSDEKVLMFKNGLGNCIWIVGEYYDEYIQDADVDSDSNSKASNSDRDEDNKYSAIEIVDCISKQRSLERLGHINFDGTVSVYIQAIAKIFGKFCSIFGENKWSRSQFQSVNSLSKKIITWFNKFQNSPNFEVQERALSFIEVLKLVEESIQSELETLESSGDDTAYPPNFLIKGFVPLFTATTIKPVGLKTQSKIQPPVDLDLGDAFDDQAVLNFQNLYNRLKIEDLTVNFSDDEIDDNKTESEDSYGQGAETDTENLSVFDGPGNEKKDRKTSSNDHNDDPFYLTLDDSHGNNKKENNTDKTELLAEDIKKKQKKSLKPKKYKKEKVLLIEDDYDFDEVDNALADTTNPPGEKNKETPKHSGFLVDLSRLAGVDLKNPESTEEAFTNEYNEELEKETDVPQEVKIEAPSPQPVKRKPKKKVKKKVALIE</sequence>
<evidence type="ECO:0000256" key="4">
    <source>
        <dbReference type="ARBA" id="ARBA00022737"/>
    </source>
</evidence>
<dbReference type="Gene3D" id="1.25.10.10">
    <property type="entry name" value="Leucine-rich Repeat Variant"/>
    <property type="match status" value="1"/>
</dbReference>
<dbReference type="Proteomes" id="UP000094455">
    <property type="component" value="Unassembled WGS sequence"/>
</dbReference>
<dbReference type="AlphaFoldDB" id="A0A1E3NT42"/>
<feature type="domain" description="Clathrin/coatomer adaptor adaptin-like N-terminal" evidence="10">
    <location>
        <begin position="43"/>
        <end position="385"/>
    </location>
</feature>
<dbReference type="SUPFAM" id="SSF48371">
    <property type="entry name" value="ARM repeat"/>
    <property type="match status" value="1"/>
</dbReference>
<keyword evidence="6" id="KW-0472">Membrane</keyword>
<evidence type="ECO:0000256" key="5">
    <source>
        <dbReference type="ARBA" id="ARBA00022927"/>
    </source>
</evidence>
<dbReference type="InterPro" id="IPR011989">
    <property type="entry name" value="ARM-like"/>
</dbReference>
<keyword evidence="3 7" id="KW-0813">Transport</keyword>
<dbReference type="GeneID" id="30181775"/>
<dbReference type="GO" id="GO:0010008">
    <property type="term" value="C:endosome membrane"/>
    <property type="evidence" value="ECO:0007669"/>
    <property type="project" value="TreeGrafter"/>
</dbReference>
<dbReference type="OrthoDB" id="10264595at2759"/>
<comment type="similarity">
    <text evidence="2 7">Belongs to the adaptor complexes large subunit family.</text>
</comment>
<dbReference type="InterPro" id="IPR002553">
    <property type="entry name" value="Clathrin/coatomer_adapt-like_N"/>
</dbReference>
<protein>
    <recommendedName>
        <fullName evidence="7">AP-3 complex subunit delta</fullName>
    </recommendedName>
</protein>
<keyword evidence="4" id="KW-0677">Repeat</keyword>
<dbReference type="PANTHER" id="PTHR22781:SF12">
    <property type="entry name" value="AP-3 COMPLEX SUBUNIT DELTA-1"/>
    <property type="match status" value="1"/>
</dbReference>
<comment type="subunit">
    <text evidence="7">Adaptor protein complex 3 (AP-3) is a heterotetramer.</text>
</comment>
<feature type="compositionally biased region" description="Basic and acidic residues" evidence="9">
    <location>
        <begin position="808"/>
        <end position="822"/>
    </location>
</feature>
<gene>
    <name evidence="11" type="ORF">PICMEDRAFT_9349</name>
</gene>
<dbReference type="GO" id="GO:0005794">
    <property type="term" value="C:Golgi apparatus"/>
    <property type="evidence" value="ECO:0007669"/>
    <property type="project" value="UniProtKB-SubCell"/>
</dbReference>
<keyword evidence="8" id="KW-0175">Coiled coil</keyword>
<dbReference type="Pfam" id="PF01602">
    <property type="entry name" value="Adaptin_N"/>
    <property type="match status" value="1"/>
</dbReference>
<evidence type="ECO:0000256" key="3">
    <source>
        <dbReference type="ARBA" id="ARBA00022448"/>
    </source>
</evidence>
<evidence type="ECO:0000256" key="7">
    <source>
        <dbReference type="PIRNR" id="PIRNR037092"/>
    </source>
</evidence>
<comment type="function">
    <text evidence="7">Part of the AP-3 complex, an adaptor-related complex which is not clathrin-associated. The complex is associated with the Golgi region as well as more peripheral structures. It facilitates the budding of vesicles from the Golgi membrane.</text>
</comment>
<evidence type="ECO:0000256" key="8">
    <source>
        <dbReference type="SAM" id="Coils"/>
    </source>
</evidence>
<feature type="compositionally biased region" description="Basic and acidic residues" evidence="9">
    <location>
        <begin position="917"/>
        <end position="926"/>
    </location>
</feature>
<dbReference type="InterPro" id="IPR017105">
    <property type="entry name" value="AP3_complex_dsu"/>
</dbReference>
<organism evidence="11 12">
    <name type="scientific">Pichia membranifaciens NRRL Y-2026</name>
    <dbReference type="NCBI Taxonomy" id="763406"/>
    <lineage>
        <taxon>Eukaryota</taxon>
        <taxon>Fungi</taxon>
        <taxon>Dikarya</taxon>
        <taxon>Ascomycota</taxon>
        <taxon>Saccharomycotina</taxon>
        <taxon>Pichiomycetes</taxon>
        <taxon>Pichiales</taxon>
        <taxon>Pichiaceae</taxon>
        <taxon>Pichia</taxon>
    </lineage>
</organism>
<feature type="coiled-coil region" evidence="8">
    <location>
        <begin position="388"/>
        <end position="415"/>
    </location>
</feature>
<name>A0A1E3NT42_9ASCO</name>
<evidence type="ECO:0000256" key="6">
    <source>
        <dbReference type="ARBA" id="ARBA00023136"/>
    </source>
</evidence>
<dbReference type="GO" id="GO:0006623">
    <property type="term" value="P:protein targeting to vacuole"/>
    <property type="evidence" value="ECO:0007669"/>
    <property type="project" value="EnsemblFungi"/>
</dbReference>
<keyword evidence="7" id="KW-0333">Golgi apparatus</keyword>
<accession>A0A1E3NT42</accession>
<keyword evidence="12" id="KW-1185">Reference proteome</keyword>
<dbReference type="GO" id="GO:0030123">
    <property type="term" value="C:AP-3 adaptor complex"/>
    <property type="evidence" value="ECO:0007669"/>
    <property type="project" value="EnsemblFungi"/>
</dbReference>
<feature type="region of interest" description="Disordered" evidence="9">
    <location>
        <begin position="754"/>
        <end position="822"/>
    </location>
</feature>
<feature type="compositionally biased region" description="Basic and acidic residues" evidence="9">
    <location>
        <begin position="785"/>
        <end position="801"/>
    </location>
</feature>
<evidence type="ECO:0000256" key="2">
    <source>
        <dbReference type="ARBA" id="ARBA00006613"/>
    </source>
</evidence>
<reference evidence="11 12" key="1">
    <citation type="journal article" date="2016" name="Proc. Natl. Acad. Sci. U.S.A.">
        <title>Comparative genomics of biotechnologically important yeasts.</title>
        <authorList>
            <person name="Riley R."/>
            <person name="Haridas S."/>
            <person name="Wolfe K.H."/>
            <person name="Lopes M.R."/>
            <person name="Hittinger C.T."/>
            <person name="Goeker M."/>
            <person name="Salamov A.A."/>
            <person name="Wisecaver J.H."/>
            <person name="Long T.M."/>
            <person name="Calvey C.H."/>
            <person name="Aerts A.L."/>
            <person name="Barry K.W."/>
            <person name="Choi C."/>
            <person name="Clum A."/>
            <person name="Coughlan A.Y."/>
            <person name="Deshpande S."/>
            <person name="Douglass A.P."/>
            <person name="Hanson S.J."/>
            <person name="Klenk H.-P."/>
            <person name="LaButti K.M."/>
            <person name="Lapidus A."/>
            <person name="Lindquist E.A."/>
            <person name="Lipzen A.M."/>
            <person name="Meier-Kolthoff J.P."/>
            <person name="Ohm R.A."/>
            <person name="Otillar R.P."/>
            <person name="Pangilinan J.L."/>
            <person name="Peng Y."/>
            <person name="Rokas A."/>
            <person name="Rosa C.A."/>
            <person name="Scheuner C."/>
            <person name="Sibirny A.A."/>
            <person name="Slot J.C."/>
            <person name="Stielow J.B."/>
            <person name="Sun H."/>
            <person name="Kurtzman C.P."/>
            <person name="Blackwell M."/>
            <person name="Grigoriev I.V."/>
            <person name="Jeffries T.W."/>
        </authorList>
    </citation>
    <scope>NUCLEOTIDE SEQUENCE [LARGE SCALE GENOMIC DNA]</scope>
    <source>
        <strain evidence="11 12">NRRL Y-2026</strain>
    </source>
</reference>
<dbReference type="RefSeq" id="XP_019019951.1">
    <property type="nucleotide sequence ID" value="XM_019165088.1"/>
</dbReference>
<evidence type="ECO:0000313" key="12">
    <source>
        <dbReference type="Proteomes" id="UP000094455"/>
    </source>
</evidence>
<dbReference type="PANTHER" id="PTHR22781">
    <property type="entry name" value="DELTA ADAPTIN-RELATED"/>
    <property type="match status" value="1"/>
</dbReference>
<dbReference type="GO" id="GO:0006896">
    <property type="term" value="P:Golgi to vacuole transport"/>
    <property type="evidence" value="ECO:0007669"/>
    <property type="project" value="EnsemblFungi"/>
</dbReference>
<dbReference type="EMBL" id="KV454001">
    <property type="protein sequence ID" value="ODQ48838.1"/>
    <property type="molecule type" value="Genomic_DNA"/>
</dbReference>
<evidence type="ECO:0000259" key="10">
    <source>
        <dbReference type="Pfam" id="PF01602"/>
    </source>
</evidence>
<comment type="subcellular location">
    <subcellularLocation>
        <location evidence="1">Endomembrane system</location>
    </subcellularLocation>
    <subcellularLocation>
        <location evidence="7">Golgi apparatus</location>
    </subcellularLocation>
</comment>
<keyword evidence="5 7" id="KW-0653">Protein transport</keyword>
<evidence type="ECO:0000313" key="11">
    <source>
        <dbReference type="EMBL" id="ODQ48838.1"/>
    </source>
</evidence>